<feature type="compositionally biased region" description="Polar residues" evidence="3">
    <location>
        <begin position="306"/>
        <end position="328"/>
    </location>
</feature>
<dbReference type="PANTHER" id="PTHR23259:SF70">
    <property type="entry name" value="ACCESSORY GLAND PROTEIN ACP62F-RELATED"/>
    <property type="match status" value="1"/>
</dbReference>
<organism evidence="5 6">
    <name type="scientific">Caerostris darwini</name>
    <dbReference type="NCBI Taxonomy" id="1538125"/>
    <lineage>
        <taxon>Eukaryota</taxon>
        <taxon>Metazoa</taxon>
        <taxon>Ecdysozoa</taxon>
        <taxon>Arthropoda</taxon>
        <taxon>Chelicerata</taxon>
        <taxon>Arachnida</taxon>
        <taxon>Araneae</taxon>
        <taxon>Araneomorphae</taxon>
        <taxon>Entelegynae</taxon>
        <taxon>Araneoidea</taxon>
        <taxon>Araneidae</taxon>
        <taxon>Caerostris</taxon>
    </lineage>
</organism>
<accession>A0AAV4XAS5</accession>
<keyword evidence="2" id="KW-1015">Disulfide bond</keyword>
<proteinExistence type="predicted"/>
<feature type="compositionally biased region" description="Polar residues" evidence="3">
    <location>
        <begin position="379"/>
        <end position="389"/>
    </location>
</feature>
<dbReference type="PANTHER" id="PTHR23259">
    <property type="entry name" value="RIDDLE"/>
    <property type="match status" value="1"/>
</dbReference>
<gene>
    <name evidence="5" type="primary">SpiCE-CMa4</name>
    <name evidence="5" type="ORF">CDAR_700271</name>
</gene>
<evidence type="ECO:0000256" key="2">
    <source>
        <dbReference type="ARBA" id="ARBA00023157"/>
    </source>
</evidence>
<name>A0AAV4XAS5_9ARAC</name>
<feature type="compositionally biased region" description="Low complexity" evidence="3">
    <location>
        <begin position="397"/>
        <end position="410"/>
    </location>
</feature>
<keyword evidence="6" id="KW-1185">Reference proteome</keyword>
<evidence type="ECO:0000256" key="1">
    <source>
        <dbReference type="ARBA" id="ARBA00022690"/>
    </source>
</evidence>
<evidence type="ECO:0000259" key="4">
    <source>
        <dbReference type="Pfam" id="PF01826"/>
    </source>
</evidence>
<dbReference type="InterPro" id="IPR002919">
    <property type="entry name" value="TIL_dom"/>
</dbReference>
<dbReference type="AlphaFoldDB" id="A0AAV4XAS5"/>
<evidence type="ECO:0000256" key="3">
    <source>
        <dbReference type="SAM" id="MobiDB-lite"/>
    </source>
</evidence>
<feature type="compositionally biased region" description="Low complexity" evidence="3">
    <location>
        <begin position="358"/>
        <end position="377"/>
    </location>
</feature>
<comment type="caution">
    <text evidence="5">The sequence shown here is derived from an EMBL/GenBank/DDBJ whole genome shotgun (WGS) entry which is preliminary data.</text>
</comment>
<feature type="compositionally biased region" description="Acidic residues" evidence="3">
    <location>
        <begin position="345"/>
        <end position="356"/>
    </location>
</feature>
<dbReference type="CDD" id="cd19941">
    <property type="entry name" value="TIL"/>
    <property type="match status" value="2"/>
</dbReference>
<keyword evidence="1" id="KW-0646">Protease inhibitor</keyword>
<dbReference type="Gene3D" id="2.10.25.10">
    <property type="entry name" value="Laminin"/>
    <property type="match status" value="3"/>
</dbReference>
<dbReference type="SUPFAM" id="SSF57567">
    <property type="entry name" value="Serine protease inhibitors"/>
    <property type="match status" value="3"/>
</dbReference>
<feature type="region of interest" description="Disordered" evidence="3">
    <location>
        <begin position="278"/>
        <end position="418"/>
    </location>
</feature>
<evidence type="ECO:0000313" key="5">
    <source>
        <dbReference type="EMBL" id="GIY91080.1"/>
    </source>
</evidence>
<dbReference type="InterPro" id="IPR051368">
    <property type="entry name" value="SerProtInhib-TIL_Domain"/>
</dbReference>
<dbReference type="Proteomes" id="UP001054837">
    <property type="component" value="Unassembled WGS sequence"/>
</dbReference>
<dbReference type="Pfam" id="PF01826">
    <property type="entry name" value="TIL"/>
    <property type="match status" value="2"/>
</dbReference>
<reference evidence="5 6" key="1">
    <citation type="submission" date="2021-06" db="EMBL/GenBank/DDBJ databases">
        <title>Caerostris darwini draft genome.</title>
        <authorList>
            <person name="Kono N."/>
            <person name="Arakawa K."/>
        </authorList>
    </citation>
    <scope>NUCLEOTIDE SEQUENCE [LARGE SCALE GENOMIC DNA]</scope>
</reference>
<feature type="domain" description="TIL" evidence="4">
    <location>
        <begin position="218"/>
        <end position="273"/>
    </location>
</feature>
<evidence type="ECO:0000313" key="6">
    <source>
        <dbReference type="Proteomes" id="UP001054837"/>
    </source>
</evidence>
<dbReference type="GO" id="GO:0030414">
    <property type="term" value="F:peptidase inhibitor activity"/>
    <property type="evidence" value="ECO:0007669"/>
    <property type="project" value="UniProtKB-KW"/>
</dbReference>
<sequence>MSDSDEKVKCLKIFLQLLIFSWLCVGTYQQTYLIELSPDFEPPPCPEREEFRACFSNCTDCEDRGYCLWTDCEYGRCDCIRNHYRLEPDGPCVPVAMCPVPECPENEVFRDCGPLCEWCGTLRCREIDCESKCYCKEGYFRNYEGICVPSSECPDNLYCFENEELADSGPAEEYCLHPESDAPTNATLEEEDCYCIEGFKRNVHGFCILEEYCVFVFCNPPEVYDPCPKKCNTTCRNYGDPNCVEDNQCYPGCFCPEGLVMDDFRRCVTLDQCTPGSNPFITLPMPPPPEVMESTPANETAAVPSTEIQSTSDAVTVQSDSAETQPNNEETTKAYKETTPTAAAEEPEEVEEEEETTPAKAVATTATPKTKLAPKKYTSSKGKTSEATTKSAKQKNAKSASSSAGESSAEASEDSENA</sequence>
<dbReference type="EMBL" id="BPLQ01015728">
    <property type="protein sequence ID" value="GIY91080.1"/>
    <property type="molecule type" value="Genomic_DNA"/>
</dbReference>
<dbReference type="InterPro" id="IPR036084">
    <property type="entry name" value="Ser_inhib-like_sf"/>
</dbReference>
<protein>
    <submittedName>
        <fullName evidence="5">Spider silk-constituting element SpiCE-CMa4</fullName>
    </submittedName>
</protein>
<feature type="domain" description="TIL" evidence="4">
    <location>
        <begin position="103"/>
        <end position="153"/>
    </location>
</feature>